<dbReference type="PANTHER" id="PTHR45138:SF9">
    <property type="entry name" value="DIGUANYLATE CYCLASE DGCM-RELATED"/>
    <property type="match status" value="1"/>
</dbReference>
<dbReference type="InterPro" id="IPR029787">
    <property type="entry name" value="Nucleotide_cyclase"/>
</dbReference>
<keyword evidence="5" id="KW-0548">Nucleotidyltransferase</keyword>
<dbReference type="EC" id="2.7.7.65" evidence="1"/>
<sequence length="358" mass="39407">MKPALLQQEFASYEHYYSQRLLPGAALLSYAGMGVIALFLAADLWHFGFGQVFAGMALASVLGCALISWMAHSMQHPAYQAYRIHWVLWLGNLSMVVMMAGNILVLGRLSYLPMIVMYFMLGVLLVAPLVAPLAFLLPHLASVLLAGAVMWLKGYQLTHWLQLLLFSMPAMVFMLMILSVQHRTAMLSYQIARQNWLYATTDPLSQLQNRRTWYEAAAQALAQAATQAQPLALLMLDIDHFKAINDQWGHVAGDKVIEQVGRTLQAHCPPGALAGRLGGEEFAVLLPGTTHDNAVLTAEALRASLAAQLVPEQGQLLHITVSIGLSSLHTASLDELVREADRRLYQAKAEGRNRVVGQ</sequence>
<dbReference type="Pfam" id="PF00990">
    <property type="entry name" value="GGDEF"/>
    <property type="match status" value="1"/>
</dbReference>
<feature type="transmembrane region" description="Helical" evidence="3">
    <location>
        <begin position="160"/>
        <end position="180"/>
    </location>
</feature>
<feature type="domain" description="GGDEF" evidence="4">
    <location>
        <begin position="229"/>
        <end position="358"/>
    </location>
</feature>
<dbReference type="GO" id="GO:0052621">
    <property type="term" value="F:diguanylate cyclase activity"/>
    <property type="evidence" value="ECO:0007669"/>
    <property type="project" value="UniProtKB-EC"/>
</dbReference>
<feature type="transmembrane region" description="Helical" evidence="3">
    <location>
        <begin position="21"/>
        <end position="42"/>
    </location>
</feature>
<dbReference type="InterPro" id="IPR043128">
    <property type="entry name" value="Rev_trsase/Diguanyl_cyclase"/>
</dbReference>
<name>A0ABT5IVV4_9NEIS</name>
<comment type="catalytic activity">
    <reaction evidence="2">
        <text>2 GTP = 3',3'-c-di-GMP + 2 diphosphate</text>
        <dbReference type="Rhea" id="RHEA:24898"/>
        <dbReference type="ChEBI" id="CHEBI:33019"/>
        <dbReference type="ChEBI" id="CHEBI:37565"/>
        <dbReference type="ChEBI" id="CHEBI:58805"/>
        <dbReference type="EC" id="2.7.7.65"/>
    </reaction>
</comment>
<comment type="caution">
    <text evidence="5">The sequence shown here is derived from an EMBL/GenBank/DDBJ whole genome shotgun (WGS) entry which is preliminary data.</text>
</comment>
<dbReference type="PROSITE" id="PS50887">
    <property type="entry name" value="GGDEF"/>
    <property type="match status" value="1"/>
</dbReference>
<reference evidence="5 6" key="1">
    <citation type="submission" date="2023-01" db="EMBL/GenBank/DDBJ databases">
        <title>Novel species of the genus Vogesella isolated from rivers.</title>
        <authorList>
            <person name="Lu H."/>
        </authorList>
    </citation>
    <scope>NUCLEOTIDE SEQUENCE [LARGE SCALE GENOMIC DNA]</scope>
    <source>
        <strain evidence="5 6">DC21W</strain>
    </source>
</reference>
<feature type="transmembrane region" description="Helical" evidence="3">
    <location>
        <begin position="111"/>
        <end position="130"/>
    </location>
</feature>
<keyword evidence="3" id="KW-1133">Transmembrane helix</keyword>
<dbReference type="PANTHER" id="PTHR45138">
    <property type="entry name" value="REGULATORY COMPONENTS OF SENSORY TRANSDUCTION SYSTEM"/>
    <property type="match status" value="1"/>
</dbReference>
<keyword evidence="5" id="KW-0808">Transferase</keyword>
<accession>A0ABT5IVV4</accession>
<keyword evidence="3" id="KW-0812">Transmembrane</keyword>
<feature type="transmembrane region" description="Helical" evidence="3">
    <location>
        <begin position="48"/>
        <end position="72"/>
    </location>
</feature>
<proteinExistence type="predicted"/>
<evidence type="ECO:0000259" key="4">
    <source>
        <dbReference type="PROSITE" id="PS50887"/>
    </source>
</evidence>
<dbReference type="InterPro" id="IPR050469">
    <property type="entry name" value="Diguanylate_Cyclase"/>
</dbReference>
<evidence type="ECO:0000256" key="1">
    <source>
        <dbReference type="ARBA" id="ARBA00012528"/>
    </source>
</evidence>
<dbReference type="SMART" id="SM00267">
    <property type="entry name" value="GGDEF"/>
    <property type="match status" value="1"/>
</dbReference>
<evidence type="ECO:0000256" key="3">
    <source>
        <dbReference type="SAM" id="Phobius"/>
    </source>
</evidence>
<dbReference type="CDD" id="cd01949">
    <property type="entry name" value="GGDEF"/>
    <property type="match status" value="1"/>
</dbReference>
<dbReference type="Proteomes" id="UP001219956">
    <property type="component" value="Unassembled WGS sequence"/>
</dbReference>
<keyword evidence="3" id="KW-0472">Membrane</keyword>
<dbReference type="RefSeq" id="WP_272751103.1">
    <property type="nucleotide sequence ID" value="NZ_JAQQLF010000006.1"/>
</dbReference>
<feature type="transmembrane region" description="Helical" evidence="3">
    <location>
        <begin position="84"/>
        <end position="105"/>
    </location>
</feature>
<organism evidence="5 6">
    <name type="scientific">Vogesella aquatica</name>
    <dbReference type="NCBI Taxonomy" id="2984206"/>
    <lineage>
        <taxon>Bacteria</taxon>
        <taxon>Pseudomonadati</taxon>
        <taxon>Pseudomonadota</taxon>
        <taxon>Betaproteobacteria</taxon>
        <taxon>Neisseriales</taxon>
        <taxon>Chromobacteriaceae</taxon>
        <taxon>Vogesella</taxon>
    </lineage>
</organism>
<dbReference type="InterPro" id="IPR000160">
    <property type="entry name" value="GGDEF_dom"/>
</dbReference>
<dbReference type="SUPFAM" id="SSF55073">
    <property type="entry name" value="Nucleotide cyclase"/>
    <property type="match status" value="1"/>
</dbReference>
<keyword evidence="6" id="KW-1185">Reference proteome</keyword>
<dbReference type="EMBL" id="JAQQLF010000006">
    <property type="protein sequence ID" value="MDC7716708.1"/>
    <property type="molecule type" value="Genomic_DNA"/>
</dbReference>
<dbReference type="Gene3D" id="3.30.70.270">
    <property type="match status" value="1"/>
</dbReference>
<evidence type="ECO:0000313" key="6">
    <source>
        <dbReference type="Proteomes" id="UP001219956"/>
    </source>
</evidence>
<dbReference type="NCBIfam" id="TIGR00254">
    <property type="entry name" value="GGDEF"/>
    <property type="match status" value="1"/>
</dbReference>
<gene>
    <name evidence="5" type="ORF">PQU95_05700</name>
</gene>
<evidence type="ECO:0000256" key="2">
    <source>
        <dbReference type="ARBA" id="ARBA00034247"/>
    </source>
</evidence>
<evidence type="ECO:0000313" key="5">
    <source>
        <dbReference type="EMBL" id="MDC7716708.1"/>
    </source>
</evidence>
<protein>
    <recommendedName>
        <fullName evidence="1">diguanylate cyclase</fullName>
        <ecNumber evidence="1">2.7.7.65</ecNumber>
    </recommendedName>
</protein>